<evidence type="ECO:0000313" key="5">
    <source>
        <dbReference type="EMBL" id="PDO10097.1"/>
    </source>
</evidence>
<sequence length="517" mass="59083">MRLTNPLHFTEQHRFYVFRDFALSDFDWKVISQFYQPMVGAVAAALYMTLYHQLDADRIGYSPLEQQRKLFLSMEIDMGERGRRLLIEQTSKLEAVGLLRTVRKYLAAADEHVFGYELQRPLSPPEFFRNEHLTLLLRDKIGKFAVLALKDEYRLVPPEPLAAPGVSTEELSVPFYEQFRLNVCSADPDLSTDDKSDDGQAGRISGESAAMFRYEDILARTPQTSANRRFIEALKRRPDQLAVINMTARKYRLSLQETCRLLDEDGMFTEAGELDTERLTALASLCFHQARKRTQAVERALARGSSSNRSGESGNVSDDAFIAGAGGGDVEALRPAVSAVSSEPAEPLLEVPEPLRDEFDVVRYNRMLRYEPYTAVLERFFRKGSVPDYLLRLFEKIDVNYRLSGEVINVLLHYLYVRKESWSTNYIEMIVSNLLAKQIDTFERAVAYFREESARRAQAGIGEKERKEPKTRKTSSGRKPKLAVVDPAQLGEQPDLSEEERERIRRLALKRDGKLVE</sequence>
<organism evidence="5 6">
    <name type="scientific">Candidatus Reconcilbacillus cellulovorans</name>
    <dbReference type="NCBI Taxonomy" id="1906605"/>
    <lineage>
        <taxon>Bacteria</taxon>
        <taxon>Bacillati</taxon>
        <taxon>Bacillota</taxon>
        <taxon>Bacilli</taxon>
        <taxon>Bacillales</taxon>
        <taxon>Paenibacillaceae</taxon>
        <taxon>Candidatus Reconcilbacillus</taxon>
    </lineage>
</organism>
<protein>
    <submittedName>
        <fullName evidence="5">Uncharacterized protein</fullName>
    </submittedName>
</protein>
<gene>
    <name evidence="5" type="ORF">BLM47_09025</name>
</gene>
<evidence type="ECO:0000313" key="6">
    <source>
        <dbReference type="Proteomes" id="UP000243688"/>
    </source>
</evidence>
<feature type="region of interest" description="Disordered" evidence="2">
    <location>
        <begin position="459"/>
        <end position="501"/>
    </location>
</feature>
<accession>A0A2A6E022</accession>
<evidence type="ECO:0000259" key="3">
    <source>
        <dbReference type="Pfam" id="PF07261"/>
    </source>
</evidence>
<feature type="compositionally biased region" description="Basic residues" evidence="2">
    <location>
        <begin position="469"/>
        <end position="481"/>
    </location>
</feature>
<dbReference type="Proteomes" id="UP000243688">
    <property type="component" value="Unassembled WGS sequence"/>
</dbReference>
<name>A0A2A6E022_9BACL</name>
<reference evidence="5 6" key="1">
    <citation type="submission" date="2016-12" db="EMBL/GenBank/DDBJ databases">
        <title>Candidatus Reconcilibacillus cellulovorans genome.</title>
        <authorList>
            <person name="Kolinko S."/>
            <person name="Wu Y.-W."/>
            <person name="Tachea F."/>
            <person name="Denzel E."/>
            <person name="Hiras J."/>
            <person name="Baecker N."/>
            <person name="Chan L.J."/>
            <person name="Eichorst S.A."/>
            <person name="Frey D."/>
            <person name="Adams P.D."/>
            <person name="Pray T."/>
            <person name="Tanjore D."/>
            <person name="Petzold C.J."/>
            <person name="Gladden J.M."/>
            <person name="Simmons B.A."/>
            <person name="Singer S.W."/>
        </authorList>
    </citation>
    <scope>NUCLEOTIDE SEQUENCE [LARGE SCALE GENOMIC DNA]</scope>
    <source>
        <strain evidence="5">JTherm</strain>
    </source>
</reference>
<dbReference type="EMBL" id="MOXJ01000020">
    <property type="protein sequence ID" value="PDO10097.1"/>
    <property type="molecule type" value="Genomic_DNA"/>
</dbReference>
<evidence type="ECO:0000259" key="4">
    <source>
        <dbReference type="Pfam" id="PF25888"/>
    </source>
</evidence>
<dbReference type="InterPro" id="IPR058660">
    <property type="entry name" value="WHD_DnaB"/>
</dbReference>
<feature type="domain" description="DnaB/C C-terminal" evidence="3">
    <location>
        <begin position="401"/>
        <end position="448"/>
    </location>
</feature>
<feature type="domain" description="Replicative helicase loading/DNA remodeling protein DnaB N-terminal winged helix" evidence="4">
    <location>
        <begin position="14"/>
        <end position="181"/>
    </location>
</feature>
<evidence type="ECO:0000256" key="2">
    <source>
        <dbReference type="SAM" id="MobiDB-lite"/>
    </source>
</evidence>
<evidence type="ECO:0000256" key="1">
    <source>
        <dbReference type="ARBA" id="ARBA00093462"/>
    </source>
</evidence>
<comment type="caution">
    <text evidence="5">The sequence shown here is derived from an EMBL/GenBank/DDBJ whole genome shotgun (WGS) entry which is preliminary data.</text>
</comment>
<dbReference type="Pfam" id="PF07261">
    <property type="entry name" value="DnaB_2"/>
    <property type="match status" value="1"/>
</dbReference>
<comment type="similarity">
    <text evidence="1">Belongs to the DnaB/DnaD family.</text>
</comment>
<dbReference type="Pfam" id="PF25888">
    <property type="entry name" value="WHD_DnaB"/>
    <property type="match status" value="1"/>
</dbReference>
<dbReference type="AlphaFoldDB" id="A0A2A6E022"/>
<proteinExistence type="inferred from homology"/>
<dbReference type="InterPro" id="IPR006343">
    <property type="entry name" value="DnaB/C_C"/>
</dbReference>